<dbReference type="Pfam" id="PF00275">
    <property type="entry name" value="EPSP_synthase"/>
    <property type="match status" value="1"/>
</dbReference>
<evidence type="ECO:0000256" key="6">
    <source>
        <dbReference type="ARBA" id="ARBA00022960"/>
    </source>
</evidence>
<dbReference type="InterPro" id="IPR036968">
    <property type="entry name" value="Enolpyruvate_Tfrase_sf"/>
</dbReference>
<gene>
    <name evidence="18" type="ORF">C7M71_004985</name>
</gene>
<evidence type="ECO:0000313" key="19">
    <source>
        <dbReference type="Proteomes" id="UP000249340"/>
    </source>
</evidence>
<proteinExistence type="inferred from homology"/>
<dbReference type="GO" id="GO:0071555">
    <property type="term" value="P:cell wall organization"/>
    <property type="evidence" value="ECO:0007669"/>
    <property type="project" value="UniProtKB-KW"/>
</dbReference>
<keyword evidence="6" id="KW-0133">Cell shape</keyword>
<comment type="catalytic activity">
    <reaction evidence="16">
        <text>phosphoenolpyruvate + UDP-N-acetyl-alpha-D-glucosamine = UDP-N-acetyl-3-O-(1-carboxyvinyl)-alpha-D-glucosamine + phosphate</text>
        <dbReference type="Rhea" id="RHEA:18681"/>
        <dbReference type="ChEBI" id="CHEBI:43474"/>
        <dbReference type="ChEBI" id="CHEBI:57705"/>
        <dbReference type="ChEBI" id="CHEBI:58702"/>
        <dbReference type="ChEBI" id="CHEBI:68483"/>
        <dbReference type="EC" id="2.5.1.7"/>
    </reaction>
</comment>
<dbReference type="EC" id="2.5.1.7" evidence="12"/>
<evidence type="ECO:0000256" key="16">
    <source>
        <dbReference type="ARBA" id="ARBA00047527"/>
    </source>
</evidence>
<dbReference type="PANTHER" id="PTHR43783">
    <property type="entry name" value="UDP-N-ACETYLGLUCOSAMINE 1-CARBOXYVINYLTRANSFERASE"/>
    <property type="match status" value="1"/>
</dbReference>
<keyword evidence="3" id="KW-0963">Cytoplasm</keyword>
<evidence type="ECO:0000256" key="15">
    <source>
        <dbReference type="ARBA" id="ARBA00042842"/>
    </source>
</evidence>
<keyword evidence="5 18" id="KW-0808">Transferase</keyword>
<dbReference type="KEGG" id="stri:C7M71_004985"/>
<evidence type="ECO:0000256" key="10">
    <source>
        <dbReference type="ARBA" id="ARBA00037534"/>
    </source>
</evidence>
<keyword evidence="8" id="KW-0131">Cell cycle</keyword>
<dbReference type="GO" id="GO:0008760">
    <property type="term" value="F:UDP-N-acetylglucosamine 1-carboxyvinyltransferase activity"/>
    <property type="evidence" value="ECO:0007669"/>
    <property type="project" value="UniProtKB-EC"/>
</dbReference>
<evidence type="ECO:0000256" key="3">
    <source>
        <dbReference type="ARBA" id="ARBA00022490"/>
    </source>
</evidence>
<dbReference type="Proteomes" id="UP000249340">
    <property type="component" value="Chromosome"/>
</dbReference>
<evidence type="ECO:0000259" key="17">
    <source>
        <dbReference type="Pfam" id="PF00275"/>
    </source>
</evidence>
<evidence type="ECO:0000256" key="12">
    <source>
        <dbReference type="ARBA" id="ARBA00039108"/>
    </source>
</evidence>
<reference evidence="19" key="1">
    <citation type="submission" date="2018-07" db="EMBL/GenBank/DDBJ databases">
        <title>Streptacidiphilus bronchialis DSM 106435 chromosome.</title>
        <authorList>
            <person name="Batra D."/>
            <person name="Gulvik C.A."/>
        </authorList>
    </citation>
    <scope>NUCLEOTIDE SEQUENCE [LARGE SCALE GENOMIC DNA]</scope>
    <source>
        <strain evidence="19">DSM 106435</strain>
    </source>
</reference>
<evidence type="ECO:0000256" key="5">
    <source>
        <dbReference type="ARBA" id="ARBA00022679"/>
    </source>
</evidence>
<dbReference type="PANTHER" id="PTHR43783:SF1">
    <property type="entry name" value="UDP-N-ACETYLGLUCOSAMINE 1-CARBOXYVINYLTRANSFERASE"/>
    <property type="match status" value="1"/>
</dbReference>
<dbReference type="GO" id="GO:0009252">
    <property type="term" value="P:peptidoglycan biosynthetic process"/>
    <property type="evidence" value="ECO:0007669"/>
    <property type="project" value="UniProtKB-KW"/>
</dbReference>
<keyword evidence="4" id="KW-0132">Cell division</keyword>
<comment type="function">
    <text evidence="10">Cell wall formation. Adds enolpyruvyl to UDP-N-acetylglucosamine.</text>
</comment>
<evidence type="ECO:0000256" key="4">
    <source>
        <dbReference type="ARBA" id="ARBA00022618"/>
    </source>
</evidence>
<dbReference type="RefSeq" id="WP_111491804.1">
    <property type="nucleotide sequence ID" value="NZ_CP031264.1"/>
</dbReference>
<comment type="subcellular location">
    <subcellularLocation>
        <location evidence="1">Cytoplasm</location>
    </subcellularLocation>
</comment>
<evidence type="ECO:0000256" key="13">
    <source>
        <dbReference type="ARBA" id="ARBA00039754"/>
    </source>
</evidence>
<protein>
    <recommendedName>
        <fullName evidence="13">UDP-N-acetylglucosamine 1-carboxyvinyltransferase</fullName>
        <ecNumber evidence="12">2.5.1.7</ecNumber>
    </recommendedName>
    <alternativeName>
        <fullName evidence="14">Enoylpyruvate transferase</fullName>
    </alternativeName>
    <alternativeName>
        <fullName evidence="15">UDP-N-acetylglucosamine enolpyruvyl transferase</fullName>
    </alternativeName>
</protein>
<organism evidence="18 19">
    <name type="scientific">Peterkaempfera bronchialis</name>
    <dbReference type="NCBI Taxonomy" id="2126346"/>
    <lineage>
        <taxon>Bacteria</taxon>
        <taxon>Bacillati</taxon>
        <taxon>Actinomycetota</taxon>
        <taxon>Actinomycetes</taxon>
        <taxon>Kitasatosporales</taxon>
        <taxon>Streptomycetaceae</taxon>
        <taxon>Peterkaempfera</taxon>
    </lineage>
</organism>
<keyword evidence="9" id="KW-0961">Cell wall biogenesis/degradation</keyword>
<dbReference type="AlphaFoldDB" id="A0A345ST46"/>
<accession>A0A345ST46</accession>
<dbReference type="Gene3D" id="3.65.10.10">
    <property type="entry name" value="Enolpyruvate transferase domain"/>
    <property type="match status" value="2"/>
</dbReference>
<name>A0A345ST46_9ACTN</name>
<evidence type="ECO:0000256" key="11">
    <source>
        <dbReference type="ARBA" id="ARBA00038367"/>
    </source>
</evidence>
<evidence type="ECO:0000256" key="1">
    <source>
        <dbReference type="ARBA" id="ARBA00004496"/>
    </source>
</evidence>
<comment type="pathway">
    <text evidence="2">Cell wall biogenesis; peptidoglycan biosynthesis.</text>
</comment>
<evidence type="ECO:0000256" key="9">
    <source>
        <dbReference type="ARBA" id="ARBA00023316"/>
    </source>
</evidence>
<evidence type="ECO:0000256" key="7">
    <source>
        <dbReference type="ARBA" id="ARBA00022984"/>
    </source>
</evidence>
<comment type="similarity">
    <text evidence="11">Belongs to the EPSP synthase family. MurA subfamily.</text>
</comment>
<keyword evidence="7" id="KW-0573">Peptidoglycan synthesis</keyword>
<evidence type="ECO:0000256" key="14">
    <source>
        <dbReference type="ARBA" id="ARBA00042443"/>
    </source>
</evidence>
<evidence type="ECO:0000256" key="2">
    <source>
        <dbReference type="ARBA" id="ARBA00004752"/>
    </source>
</evidence>
<keyword evidence="19" id="KW-1185">Reference proteome</keyword>
<dbReference type="NCBIfam" id="NF006873">
    <property type="entry name" value="PRK09369.1"/>
    <property type="match status" value="1"/>
</dbReference>
<evidence type="ECO:0000313" key="18">
    <source>
        <dbReference type="EMBL" id="AXI76901.1"/>
    </source>
</evidence>
<dbReference type="GO" id="GO:0051301">
    <property type="term" value="P:cell division"/>
    <property type="evidence" value="ECO:0007669"/>
    <property type="project" value="UniProtKB-KW"/>
</dbReference>
<feature type="domain" description="Enolpyruvate transferase" evidence="17">
    <location>
        <begin position="18"/>
        <end position="424"/>
    </location>
</feature>
<evidence type="ECO:0000256" key="8">
    <source>
        <dbReference type="ARBA" id="ARBA00023306"/>
    </source>
</evidence>
<dbReference type="InterPro" id="IPR013792">
    <property type="entry name" value="RNA3'P_cycl/enolpyr_Trfase_a/b"/>
</dbReference>
<dbReference type="SUPFAM" id="SSF55205">
    <property type="entry name" value="EPT/RTPC-like"/>
    <property type="match status" value="1"/>
</dbReference>
<dbReference type="InterPro" id="IPR050068">
    <property type="entry name" value="MurA_subfamily"/>
</dbReference>
<dbReference type="InterPro" id="IPR001986">
    <property type="entry name" value="Enolpyruvate_Tfrase_dom"/>
</dbReference>
<dbReference type="EMBL" id="CP031264">
    <property type="protein sequence ID" value="AXI76901.1"/>
    <property type="molecule type" value="Genomic_DNA"/>
</dbReference>
<dbReference type="OrthoDB" id="9803760at2"/>
<dbReference type="GO" id="GO:0005737">
    <property type="term" value="C:cytoplasm"/>
    <property type="evidence" value="ECO:0007669"/>
    <property type="project" value="UniProtKB-SubCell"/>
</dbReference>
<dbReference type="GO" id="GO:0008360">
    <property type="term" value="P:regulation of cell shape"/>
    <property type="evidence" value="ECO:0007669"/>
    <property type="project" value="UniProtKB-KW"/>
</dbReference>
<sequence>MNDQPALPPTTDSRAVRVTGGHRLEGTVTVQGSKNIALHLYAATLLADEPRTLTGAPEILDTLVCAEILNHTGTPTKVVGDRFETAPAAAWYPVIPDQLGRRIRTTPVMAAALLTRAGQVSFPLPGGDAFCHRLIDRHLAAMEAAGATVAVTGTKVKARIASWDQAAFTTDVLTHSWGPSLGATVTAMLLAARLRGTSTILNPSVEPEVLVTAAVLAASGVGITWEGTTALHVTGTDRITGGAFQVPPDRLEAATLALAAAITGGTVQLDNFPITEFPDGLVAVFADAGIELVPVNGGTLARCPAGPRAVQMATGPHPAFPTDVQPQLTAFLTQAPGTSRIEERVYRERATHIGPLRALGAAVNADGATITVRGASPLAAADVAGEDIRAATAALIAALAAEGTSTIRGMYHLRRGYDSLLPKLASLGARLTIDQEMP</sequence>